<keyword evidence="7 11" id="KW-0648">Protein biosynthesis</keyword>
<keyword evidence="5 11" id="KW-0547">Nucleotide-binding</keyword>
<evidence type="ECO:0000256" key="6">
    <source>
        <dbReference type="ARBA" id="ARBA00022840"/>
    </source>
</evidence>
<dbReference type="Gene3D" id="1.10.10.410">
    <property type="match status" value="1"/>
</dbReference>
<evidence type="ECO:0000259" key="12">
    <source>
        <dbReference type="SMART" id="SM00845"/>
    </source>
</evidence>
<reference evidence="14" key="1">
    <citation type="submission" date="2016-09" db="EMBL/GenBank/DDBJ databases">
        <authorList>
            <person name="Varghese N."/>
            <person name="Submissions S."/>
        </authorList>
    </citation>
    <scope>NUCLEOTIDE SEQUENCE [LARGE SCALE GENOMIC DNA]</scope>
    <source>
        <strain evidence="14">ANC 4422</strain>
    </source>
</reference>
<dbReference type="InterPro" id="IPR042114">
    <property type="entry name" value="GatB_C_1"/>
</dbReference>
<dbReference type="RefSeq" id="WP_092747894.1">
    <property type="nucleotide sequence ID" value="NZ_FMYL01000005.1"/>
</dbReference>
<evidence type="ECO:0000256" key="11">
    <source>
        <dbReference type="HAMAP-Rule" id="MF_00121"/>
    </source>
</evidence>
<evidence type="ECO:0000256" key="8">
    <source>
        <dbReference type="ARBA" id="ARBA00024799"/>
    </source>
</evidence>
<dbReference type="Pfam" id="PF02934">
    <property type="entry name" value="GatB_N"/>
    <property type="match status" value="1"/>
</dbReference>
<dbReference type="GO" id="GO:0006412">
    <property type="term" value="P:translation"/>
    <property type="evidence" value="ECO:0007669"/>
    <property type="project" value="UniProtKB-UniRule"/>
</dbReference>
<evidence type="ECO:0000256" key="1">
    <source>
        <dbReference type="ARBA" id="ARBA00005306"/>
    </source>
</evidence>
<keyword evidence="13" id="KW-0808">Transferase</keyword>
<comment type="subunit">
    <text evidence="2 11">Heterotrimer of A, B and C subunits.</text>
</comment>
<proteinExistence type="inferred from homology"/>
<dbReference type="AlphaFoldDB" id="A0A1G6HF22"/>
<dbReference type="NCBIfam" id="NF004012">
    <property type="entry name" value="PRK05477.1-2"/>
    <property type="match status" value="1"/>
</dbReference>
<dbReference type="InterPro" id="IPR014746">
    <property type="entry name" value="Gln_synth/guanido_kin_cat_dom"/>
</dbReference>
<dbReference type="FunFam" id="1.10.10.410:FF:000001">
    <property type="entry name" value="Aspartyl/glutamyl-tRNA(Asn/Gln) amidotransferase subunit B"/>
    <property type="match status" value="1"/>
</dbReference>
<name>A0A1G6HF22_9GAMM</name>
<dbReference type="EC" id="6.3.5.-" evidence="11"/>
<protein>
    <recommendedName>
        <fullName evidence="3 11">Aspartyl/glutamyl-tRNA(Asn/Gln) amidotransferase subunit B</fullName>
        <shortName evidence="11">Asp/Glu-ADT subunit B</shortName>
        <ecNumber evidence="11">6.3.5.-</ecNumber>
    </recommendedName>
</protein>
<keyword evidence="14" id="KW-1185">Reference proteome</keyword>
<dbReference type="NCBIfam" id="TIGR00133">
    <property type="entry name" value="gatB"/>
    <property type="match status" value="1"/>
</dbReference>
<dbReference type="PROSITE" id="PS01234">
    <property type="entry name" value="GATB"/>
    <property type="match status" value="1"/>
</dbReference>
<dbReference type="InterPro" id="IPR003789">
    <property type="entry name" value="Asn/Gln_tRNA_amidoTrase-B-like"/>
</dbReference>
<feature type="domain" description="Asn/Gln amidotransferase" evidence="12">
    <location>
        <begin position="332"/>
        <end position="483"/>
    </location>
</feature>
<comment type="similarity">
    <text evidence="1 11">Belongs to the GatB/GatE family. GatB subfamily.</text>
</comment>
<dbReference type="SMART" id="SM00845">
    <property type="entry name" value="GatB_Yqey"/>
    <property type="match status" value="1"/>
</dbReference>
<dbReference type="STRING" id="1219383.SAMN05421733_105128"/>
<evidence type="ECO:0000256" key="9">
    <source>
        <dbReference type="ARBA" id="ARBA00047380"/>
    </source>
</evidence>
<dbReference type="PANTHER" id="PTHR11659">
    <property type="entry name" value="GLUTAMYL-TRNA GLN AMIDOTRANSFERASE SUBUNIT B MITOCHONDRIAL AND PROKARYOTIC PET112-RELATED"/>
    <property type="match status" value="1"/>
</dbReference>
<dbReference type="InterPro" id="IPR017959">
    <property type="entry name" value="Asn/Gln-tRNA_amidoTrfase_suB/E"/>
</dbReference>
<dbReference type="InterPro" id="IPR018027">
    <property type="entry name" value="Asn/Gln_amidotransferase"/>
</dbReference>
<dbReference type="GO" id="GO:0005524">
    <property type="term" value="F:ATP binding"/>
    <property type="evidence" value="ECO:0007669"/>
    <property type="project" value="UniProtKB-KW"/>
</dbReference>
<dbReference type="Gene3D" id="1.10.150.380">
    <property type="entry name" value="GatB domain, N-terminal subdomain"/>
    <property type="match status" value="1"/>
</dbReference>
<dbReference type="PANTHER" id="PTHR11659:SF0">
    <property type="entry name" value="GLUTAMYL-TRNA(GLN) AMIDOTRANSFERASE SUBUNIT B, MITOCHONDRIAL"/>
    <property type="match status" value="1"/>
</dbReference>
<dbReference type="InterPro" id="IPR023168">
    <property type="entry name" value="GatB_Yqey_C_2"/>
</dbReference>
<dbReference type="GO" id="GO:0016740">
    <property type="term" value="F:transferase activity"/>
    <property type="evidence" value="ECO:0007669"/>
    <property type="project" value="UniProtKB-KW"/>
</dbReference>
<dbReference type="GO" id="GO:0070681">
    <property type="term" value="P:glutaminyl-tRNAGln biosynthesis via transamidation"/>
    <property type="evidence" value="ECO:0007669"/>
    <property type="project" value="TreeGrafter"/>
</dbReference>
<dbReference type="InterPro" id="IPR017958">
    <property type="entry name" value="Gln-tRNA_amidoTrfase_suB_CS"/>
</dbReference>
<dbReference type="NCBIfam" id="NF004014">
    <property type="entry name" value="PRK05477.1-4"/>
    <property type="match status" value="1"/>
</dbReference>
<evidence type="ECO:0000256" key="10">
    <source>
        <dbReference type="ARBA" id="ARBA00047913"/>
    </source>
</evidence>
<evidence type="ECO:0000313" key="14">
    <source>
        <dbReference type="Proteomes" id="UP000242501"/>
    </source>
</evidence>
<comment type="catalytic activity">
    <reaction evidence="9 11">
        <text>L-aspartyl-tRNA(Asn) + L-glutamine + ATP + H2O = L-asparaginyl-tRNA(Asn) + L-glutamate + ADP + phosphate + 2 H(+)</text>
        <dbReference type="Rhea" id="RHEA:14513"/>
        <dbReference type="Rhea" id="RHEA-COMP:9674"/>
        <dbReference type="Rhea" id="RHEA-COMP:9677"/>
        <dbReference type="ChEBI" id="CHEBI:15377"/>
        <dbReference type="ChEBI" id="CHEBI:15378"/>
        <dbReference type="ChEBI" id="CHEBI:29985"/>
        <dbReference type="ChEBI" id="CHEBI:30616"/>
        <dbReference type="ChEBI" id="CHEBI:43474"/>
        <dbReference type="ChEBI" id="CHEBI:58359"/>
        <dbReference type="ChEBI" id="CHEBI:78515"/>
        <dbReference type="ChEBI" id="CHEBI:78516"/>
        <dbReference type="ChEBI" id="CHEBI:456216"/>
    </reaction>
</comment>
<organism evidence="13 14">
    <name type="scientific">Acinetobacter boissieri</name>
    <dbReference type="NCBI Taxonomy" id="1219383"/>
    <lineage>
        <taxon>Bacteria</taxon>
        <taxon>Pseudomonadati</taxon>
        <taxon>Pseudomonadota</taxon>
        <taxon>Gammaproteobacteria</taxon>
        <taxon>Moraxellales</taxon>
        <taxon>Moraxellaceae</taxon>
        <taxon>Acinetobacter</taxon>
    </lineage>
</organism>
<evidence type="ECO:0000256" key="2">
    <source>
        <dbReference type="ARBA" id="ARBA00011123"/>
    </source>
</evidence>
<keyword evidence="6 11" id="KW-0067">ATP-binding</keyword>
<dbReference type="SUPFAM" id="SSF55931">
    <property type="entry name" value="Glutamine synthetase/guanido kinase"/>
    <property type="match status" value="1"/>
</dbReference>
<evidence type="ECO:0000313" key="13">
    <source>
        <dbReference type="EMBL" id="SDB92839.1"/>
    </source>
</evidence>
<dbReference type="OrthoDB" id="9804078at2"/>
<dbReference type="GO" id="GO:0050567">
    <property type="term" value="F:glutaminyl-tRNA synthase (glutamine-hydrolyzing) activity"/>
    <property type="evidence" value="ECO:0007669"/>
    <property type="project" value="UniProtKB-UniRule"/>
</dbReference>
<dbReference type="SUPFAM" id="SSF89095">
    <property type="entry name" value="GatB/YqeY motif"/>
    <property type="match status" value="1"/>
</dbReference>
<evidence type="ECO:0000256" key="5">
    <source>
        <dbReference type="ARBA" id="ARBA00022741"/>
    </source>
</evidence>
<dbReference type="InterPro" id="IPR006075">
    <property type="entry name" value="Asn/Gln-tRNA_Trfase_suB/E_cat"/>
</dbReference>
<dbReference type="GO" id="GO:0050566">
    <property type="term" value="F:asparaginyl-tRNA synthase (glutamine-hydrolyzing) activity"/>
    <property type="evidence" value="ECO:0007669"/>
    <property type="project" value="RHEA"/>
</dbReference>
<accession>A0A1G6HF22</accession>
<keyword evidence="4 11" id="KW-0436">Ligase</keyword>
<gene>
    <name evidence="11" type="primary">gatB</name>
    <name evidence="13" type="ORF">SAMN05421733_105128</name>
</gene>
<dbReference type="Pfam" id="PF02637">
    <property type="entry name" value="GatB_Yqey"/>
    <property type="match status" value="1"/>
</dbReference>
<dbReference type="EMBL" id="FMYL01000005">
    <property type="protein sequence ID" value="SDB92839.1"/>
    <property type="molecule type" value="Genomic_DNA"/>
</dbReference>
<dbReference type="InterPro" id="IPR004413">
    <property type="entry name" value="GatB"/>
</dbReference>
<evidence type="ECO:0000256" key="4">
    <source>
        <dbReference type="ARBA" id="ARBA00022598"/>
    </source>
</evidence>
<dbReference type="NCBIfam" id="NF004015">
    <property type="entry name" value="PRK05477.1-5"/>
    <property type="match status" value="1"/>
</dbReference>
<dbReference type="HAMAP" id="MF_00121">
    <property type="entry name" value="GatB"/>
    <property type="match status" value="1"/>
</dbReference>
<evidence type="ECO:0000256" key="7">
    <source>
        <dbReference type="ARBA" id="ARBA00022917"/>
    </source>
</evidence>
<dbReference type="FunFam" id="1.10.150.380:FF:000001">
    <property type="entry name" value="Aspartyl/glutamyl-tRNA(Asn/Gln) amidotransferase subunit B"/>
    <property type="match status" value="1"/>
</dbReference>
<comment type="function">
    <text evidence="8 11">Allows the formation of correctly charged Asn-tRNA(Asn) or Gln-tRNA(Gln) through the transamidation of misacylated Asp-tRNA(Asn) or Glu-tRNA(Gln) in organisms which lack either or both of asparaginyl-tRNA or glutaminyl-tRNA synthetases. The reaction takes place in the presence of glutamine and ATP through an activated phospho-Asp-tRNA(Asn) or phospho-Glu-tRNA(Gln).</text>
</comment>
<dbReference type="Proteomes" id="UP000242501">
    <property type="component" value="Unassembled WGS sequence"/>
</dbReference>
<evidence type="ECO:0000256" key="3">
    <source>
        <dbReference type="ARBA" id="ARBA00016923"/>
    </source>
</evidence>
<sequence length="484" mass="53610">MAKLIDGWEVVIGLEIHTQLNTQSKIFSGSSVAFGAEPNTQASLVDLAMPGVLPVLNREVVDKAIRLGLGIDAKIDRASVFARKNYFYPDSPKGYQISQMDNPIVGLGHIDIFLEDGTQKRIGVTRAHLEEDAGKSLHEEFEGMTGIDLNRAGTPLLEIVSEPDMRSTEEAVAYVRAMHTLVRWLGISDGNMAEGSFRCDCNISLRRPGDEFGTRCELKNINSFRFIEKAIDVEIERQMDILESGGKIVQETRLFDPNKMETRSMRSKEEANDYRYFPDPDLLPVHISEQQILDIQADMPELPQARRERFINAYALTEYDARVLTLSRDMADFFEAVVVAAGGEKHAKIAANWVMGEFSGALNKANLDITHSPISAAQLGGMVARIVDNTISGKIAKQVFAYLWESPTQTADQIIAEKGLKQETDTGAIEAIIKDVLAANEKMVEEYKSGKEKAFNGLVGQVMKASRGKANPAQVNQLMKQLLD</sequence>
<comment type="catalytic activity">
    <reaction evidence="10 11">
        <text>L-glutamyl-tRNA(Gln) + L-glutamine + ATP + H2O = L-glutaminyl-tRNA(Gln) + L-glutamate + ADP + phosphate + H(+)</text>
        <dbReference type="Rhea" id="RHEA:17521"/>
        <dbReference type="Rhea" id="RHEA-COMP:9681"/>
        <dbReference type="Rhea" id="RHEA-COMP:9684"/>
        <dbReference type="ChEBI" id="CHEBI:15377"/>
        <dbReference type="ChEBI" id="CHEBI:15378"/>
        <dbReference type="ChEBI" id="CHEBI:29985"/>
        <dbReference type="ChEBI" id="CHEBI:30616"/>
        <dbReference type="ChEBI" id="CHEBI:43474"/>
        <dbReference type="ChEBI" id="CHEBI:58359"/>
        <dbReference type="ChEBI" id="CHEBI:78520"/>
        <dbReference type="ChEBI" id="CHEBI:78521"/>
        <dbReference type="ChEBI" id="CHEBI:456216"/>
    </reaction>
</comment>